<dbReference type="EMBL" id="JAGQHS010000042">
    <property type="protein sequence ID" value="MCA9756101.1"/>
    <property type="molecule type" value="Genomic_DNA"/>
</dbReference>
<dbReference type="SMART" id="SM00244">
    <property type="entry name" value="PHB"/>
    <property type="match status" value="1"/>
</dbReference>
<evidence type="ECO:0000259" key="2">
    <source>
        <dbReference type="SMART" id="SM00244"/>
    </source>
</evidence>
<evidence type="ECO:0000313" key="3">
    <source>
        <dbReference type="EMBL" id="MCA9756101.1"/>
    </source>
</evidence>
<dbReference type="Proteomes" id="UP000739538">
    <property type="component" value="Unassembled WGS sequence"/>
</dbReference>
<dbReference type="PANTHER" id="PTHR43446">
    <property type="entry name" value="MEMBRANE PROTEIN-RELATED"/>
    <property type="match status" value="1"/>
</dbReference>
<sequence>MHPEKVIRPVSGWPMLALAILLFLGSIGLVITGAVLDVGPIALVGVLTLLVGTFLLVGLFVVQPNQSKVLVLFGKYVGSVKEDGFWFANPFARKLTVSLRARTLNGDKLKVNELTGNPIEIAAVVVWKIEDTSKAIFDVDDYTQYVTTQSESAVRKLASSYPYDGPEDKITLRGTRDEVNHHLQEELQERLGLAGVVVMEARLSHLAYAPEIAGAMLQRQQAQAVVDARTTIVEGAVGMVEHALQELNAKSVVELDDERRAAMVSNLLVVLCSDHAAQPVVNTGTLYP</sequence>
<dbReference type="Pfam" id="PF01145">
    <property type="entry name" value="Band_7"/>
    <property type="match status" value="1"/>
</dbReference>
<protein>
    <submittedName>
        <fullName evidence="3">SPFH domain-containing protein</fullName>
    </submittedName>
</protein>
<keyword evidence="1" id="KW-0812">Transmembrane</keyword>
<evidence type="ECO:0000313" key="4">
    <source>
        <dbReference type="Proteomes" id="UP000739538"/>
    </source>
</evidence>
<keyword evidence="1" id="KW-0472">Membrane</keyword>
<feature type="transmembrane region" description="Helical" evidence="1">
    <location>
        <begin position="12"/>
        <end position="35"/>
    </location>
</feature>
<keyword evidence="1" id="KW-1133">Transmembrane helix</keyword>
<dbReference type="InterPro" id="IPR001107">
    <property type="entry name" value="Band_7"/>
</dbReference>
<reference evidence="3" key="2">
    <citation type="journal article" date="2021" name="Microbiome">
        <title>Successional dynamics and alternative stable states in a saline activated sludge microbial community over 9 years.</title>
        <authorList>
            <person name="Wang Y."/>
            <person name="Ye J."/>
            <person name="Ju F."/>
            <person name="Liu L."/>
            <person name="Boyd J.A."/>
            <person name="Deng Y."/>
            <person name="Parks D.H."/>
            <person name="Jiang X."/>
            <person name="Yin X."/>
            <person name="Woodcroft B.J."/>
            <person name="Tyson G.W."/>
            <person name="Hugenholtz P."/>
            <person name="Polz M.F."/>
            <person name="Zhang T."/>
        </authorList>
    </citation>
    <scope>NUCLEOTIDE SEQUENCE</scope>
    <source>
        <strain evidence="3">HKST-UBA02</strain>
    </source>
</reference>
<reference evidence="3" key="1">
    <citation type="submission" date="2020-04" db="EMBL/GenBank/DDBJ databases">
        <authorList>
            <person name="Zhang T."/>
        </authorList>
    </citation>
    <scope>NUCLEOTIDE SEQUENCE</scope>
    <source>
        <strain evidence="3">HKST-UBA02</strain>
    </source>
</reference>
<dbReference type="AlphaFoldDB" id="A0A956NBU4"/>
<dbReference type="InterPro" id="IPR036013">
    <property type="entry name" value="Band_7/SPFH_dom_sf"/>
</dbReference>
<gene>
    <name evidence="3" type="ORF">KDA27_09885</name>
</gene>
<dbReference type="CDD" id="cd03402">
    <property type="entry name" value="SPFH_like_u2"/>
    <property type="match status" value="1"/>
</dbReference>
<dbReference type="PANTHER" id="PTHR43446:SF1">
    <property type="entry name" value="BAND 7 DOMAIN-CONTAINING PROTEIN"/>
    <property type="match status" value="1"/>
</dbReference>
<accession>A0A956NBU4</accession>
<dbReference type="SUPFAM" id="SSF117892">
    <property type="entry name" value="Band 7/SPFH domain"/>
    <property type="match status" value="1"/>
</dbReference>
<evidence type="ECO:0000256" key="1">
    <source>
        <dbReference type="SAM" id="Phobius"/>
    </source>
</evidence>
<comment type="caution">
    <text evidence="3">The sequence shown here is derived from an EMBL/GenBank/DDBJ whole genome shotgun (WGS) entry which is preliminary data.</text>
</comment>
<dbReference type="Gene3D" id="3.30.479.30">
    <property type="entry name" value="Band 7 domain"/>
    <property type="match status" value="1"/>
</dbReference>
<proteinExistence type="predicted"/>
<feature type="domain" description="Band 7" evidence="2">
    <location>
        <begin position="57"/>
        <end position="224"/>
    </location>
</feature>
<name>A0A956NBU4_UNCEI</name>
<feature type="transmembrane region" description="Helical" evidence="1">
    <location>
        <begin position="41"/>
        <end position="62"/>
    </location>
</feature>
<organism evidence="3 4">
    <name type="scientific">Eiseniibacteriota bacterium</name>
    <dbReference type="NCBI Taxonomy" id="2212470"/>
    <lineage>
        <taxon>Bacteria</taxon>
        <taxon>Candidatus Eiseniibacteriota</taxon>
    </lineage>
</organism>